<dbReference type="InterPro" id="IPR043519">
    <property type="entry name" value="NT_sf"/>
</dbReference>
<evidence type="ECO:0000259" key="1">
    <source>
        <dbReference type="Pfam" id="PF18765"/>
    </source>
</evidence>
<accession>A0A1J5QUR1</accession>
<feature type="domain" description="Polymerase beta nucleotidyltransferase" evidence="1">
    <location>
        <begin position="112"/>
        <end position="186"/>
    </location>
</feature>
<dbReference type="Pfam" id="PF18765">
    <property type="entry name" value="Polbeta"/>
    <property type="match status" value="1"/>
</dbReference>
<dbReference type="SUPFAM" id="SSF81301">
    <property type="entry name" value="Nucleotidyltransferase"/>
    <property type="match status" value="1"/>
</dbReference>
<sequence>MNLSKPLTSLIPTLEGEVLTVLAGAQISFSGLQVQKIIGKYTPRGVRDALQRLCVQGIVTRRPAGAADLYELNPTHIMTKYIKSLVDLRSEFLELLKKEVSAWDIPPLCGAVFGSTVRSDMKPESDIDLFIVRPSTVEFGLGTWREQLAHLSRKIGEWTGNSAQIFELNEEGIANELTSKGGVLYSIIDQGILFYGPSNYLRTLRYKKVGNTSG</sequence>
<gene>
    <name evidence="2" type="ORF">GALL_386370</name>
</gene>
<dbReference type="AlphaFoldDB" id="A0A1J5QUR1"/>
<dbReference type="InterPro" id="IPR041633">
    <property type="entry name" value="Polbeta"/>
</dbReference>
<dbReference type="Gene3D" id="3.30.460.10">
    <property type="entry name" value="Beta Polymerase, domain 2"/>
    <property type="match status" value="1"/>
</dbReference>
<protein>
    <recommendedName>
        <fullName evidence="1">Polymerase beta nucleotidyltransferase domain-containing protein</fullName>
    </recommendedName>
</protein>
<comment type="caution">
    <text evidence="2">The sequence shown here is derived from an EMBL/GenBank/DDBJ whole genome shotgun (WGS) entry which is preliminary data.</text>
</comment>
<evidence type="ECO:0000313" key="2">
    <source>
        <dbReference type="EMBL" id="OIQ79621.1"/>
    </source>
</evidence>
<dbReference type="CDD" id="cd05403">
    <property type="entry name" value="NT_KNTase_like"/>
    <property type="match status" value="1"/>
</dbReference>
<reference evidence="2" key="1">
    <citation type="submission" date="2016-10" db="EMBL/GenBank/DDBJ databases">
        <title>Sequence of Gallionella enrichment culture.</title>
        <authorList>
            <person name="Poehlein A."/>
            <person name="Muehling M."/>
            <person name="Daniel R."/>
        </authorList>
    </citation>
    <scope>NUCLEOTIDE SEQUENCE</scope>
</reference>
<name>A0A1J5QUR1_9ZZZZ</name>
<organism evidence="2">
    <name type="scientific">mine drainage metagenome</name>
    <dbReference type="NCBI Taxonomy" id="410659"/>
    <lineage>
        <taxon>unclassified sequences</taxon>
        <taxon>metagenomes</taxon>
        <taxon>ecological metagenomes</taxon>
    </lineage>
</organism>
<proteinExistence type="predicted"/>
<dbReference type="EMBL" id="MLJW01001184">
    <property type="protein sequence ID" value="OIQ79621.1"/>
    <property type="molecule type" value="Genomic_DNA"/>
</dbReference>